<dbReference type="Gene3D" id="3.40.50.300">
    <property type="entry name" value="P-loop containing nucleotide triphosphate hydrolases"/>
    <property type="match status" value="1"/>
</dbReference>
<name>A0A7D5Z9M4_9HYPO</name>
<feature type="domain" description="DNA helicase Pif1-like DEAD-box helicase" evidence="4">
    <location>
        <begin position="1019"/>
        <end position="1112"/>
    </location>
</feature>
<dbReference type="EC" id="5.6.2.3" evidence="1"/>
<evidence type="ECO:0000313" key="6">
    <source>
        <dbReference type="Proteomes" id="UP000510686"/>
    </source>
</evidence>
<evidence type="ECO:0000313" key="5">
    <source>
        <dbReference type="EMBL" id="QLI71408.1"/>
    </source>
</evidence>
<dbReference type="InterPro" id="IPR027417">
    <property type="entry name" value="P-loop_NTPase"/>
</dbReference>
<keyword evidence="1" id="KW-0547">Nucleotide-binding</keyword>
<reference evidence="5 6" key="1">
    <citation type="submission" date="2020-07" db="EMBL/GenBank/DDBJ databases">
        <title>Telomere length de novo assembly of all 7 chromosomes of the fungus, Metarhizium brunneum, using a novel assembly pipeline.</title>
        <authorList>
            <person name="Saud z."/>
            <person name="Kortsinoglou A."/>
            <person name="Kouvelis V.N."/>
            <person name="Butt T.M."/>
        </authorList>
    </citation>
    <scope>NUCLEOTIDE SEQUENCE [LARGE SCALE GENOMIC DNA]</scope>
    <source>
        <strain evidence="5 6">4556</strain>
    </source>
</reference>
<dbReference type="Pfam" id="PF05970">
    <property type="entry name" value="PIF1"/>
    <property type="match status" value="1"/>
</dbReference>
<keyword evidence="6" id="KW-1185">Reference proteome</keyword>
<sequence length="1131" mass="129034">MARHRRSPDADDSESSFSPEIESCFDVDEVDLSGDETDVTDLDVEDNDNLDVEDQIQLFGGNIHPPEYYRLGIEQFNESSFGGEDYSHGSTVLLDAIEVQWQQFCNEVLSHDPHVCLESISIGILYKFFEWRLNQKASKDGRRLRGTTKSSSLGTAWKVFRLVYERAIGTKLDPKLNRNMHKVLRELARTHGLSDQKRANRCMTINDLKEQIETTLSTTKKSFDLGELRILAVLFLLLLAPAGSRPTSILQLRFGDIRVALARDPEGGPHKILIRFTLEFTKSYLGTKDAKTFTIPEMMFDPSLLLSPHAFLLGILFRHGAFRASHLTSPRQLDGLDIHPGERELPLPLRSDLKEVCIFRRAVKTLTGYEMSATKTITHGMIASWIKRVGEIMGLQYETIPYSLRYNAANEFDQSPDMSEALRNLSLDHANSTPFQKHYLGRIVRADPWAVIRRQKPQHALIDQACSIGHSMSKRRPTGLTAEQTASVASDPRVRRLTTQMRKLRPGSEQHKKTHRELRSLKQKLKRELKQKIRDDWTDEQAVDDIERQLQGIGFAKPLVDHAVRPRRPAQKLLVDALTAPVDDTLDGQYRRRDDAIEAIVAYCNVEEGPTVRRTNIPSTTVSRESLHEPSEDNPLFLATMSVFIDKPEQRPRRCFLCIGAALRLPLDDPRVEDKIQEFYTPGDLSKHFRRRHLSQLRDNDQSVCQYVSKPEIRSASYQELQEQILPYVSDRRPIASFAARLLNKLIGERDLSAQEISHILLKIPQQKSTRQCIILDCRPDHAQDRHIQFDVGEAGEDMAVKEGLSAYKRYRMRVEHASGGEHLRDVTLIDWLQHYDASRFRPLSKGKPRTVTFFPRYKSNPTDDEYEDYCRVKMMLSHPFEKVEDLLEVDGFQAETFQEAYELCCDNHNYGDDLYDNLDVDDDDAESDDNEEFEDVNPSQPTPPAPLADFETYGLAHPGNDLTRVEDGHNLGERDSDRQYDWSHHVGKYKINPLFWDVTKRAFPAQQLLPSLNSVDLLNREQRTVYSLIVDHYSDFLAGKNPPQLRVNLDGVAGTGKTYVLLQASKKLEDMATMAGVRDPVLRAAPTGIAAHNFHGRTLHSLFKIPVKTPPRGLSQKLSRSNLCSLQILF</sequence>
<feature type="compositionally biased region" description="Acidic residues" evidence="3">
    <location>
        <begin position="921"/>
        <end position="936"/>
    </location>
</feature>
<dbReference type="PANTHER" id="PTHR37535:SF2">
    <property type="entry name" value="FINGER DOMAIN PROTEIN, PUTATIVE (AFU_ORTHOLOGUE AFUA_6G09300)-RELATED"/>
    <property type="match status" value="1"/>
</dbReference>
<gene>
    <name evidence="5" type="ORF">G6M90_00g068670</name>
</gene>
<keyword evidence="1" id="KW-0347">Helicase</keyword>
<feature type="coiled-coil region" evidence="2">
    <location>
        <begin position="508"/>
        <end position="535"/>
    </location>
</feature>
<dbReference type="GeneID" id="26247246"/>
<dbReference type="GO" id="GO:0006310">
    <property type="term" value="P:DNA recombination"/>
    <property type="evidence" value="ECO:0007669"/>
    <property type="project" value="UniProtKB-KW"/>
</dbReference>
<dbReference type="InterPro" id="IPR010285">
    <property type="entry name" value="DNA_helicase_pif1-like_DEAD"/>
</dbReference>
<dbReference type="RefSeq" id="XP_065987233.1">
    <property type="nucleotide sequence ID" value="XM_066130885.1"/>
</dbReference>
<keyword evidence="1" id="KW-0067">ATP-binding</keyword>
<dbReference type="Pfam" id="PF11917">
    <property type="entry name" value="DUF3435"/>
    <property type="match status" value="1"/>
</dbReference>
<keyword evidence="1" id="KW-0227">DNA damage</keyword>
<dbReference type="GO" id="GO:0006281">
    <property type="term" value="P:DNA repair"/>
    <property type="evidence" value="ECO:0007669"/>
    <property type="project" value="UniProtKB-KW"/>
</dbReference>
<evidence type="ECO:0000256" key="1">
    <source>
        <dbReference type="RuleBase" id="RU363044"/>
    </source>
</evidence>
<feature type="region of interest" description="Disordered" evidence="3">
    <location>
        <begin position="1"/>
        <end position="24"/>
    </location>
</feature>
<comment type="catalytic activity">
    <reaction evidence="1">
        <text>ATP + H2O = ADP + phosphate + H(+)</text>
        <dbReference type="Rhea" id="RHEA:13065"/>
        <dbReference type="ChEBI" id="CHEBI:15377"/>
        <dbReference type="ChEBI" id="CHEBI:15378"/>
        <dbReference type="ChEBI" id="CHEBI:30616"/>
        <dbReference type="ChEBI" id="CHEBI:43474"/>
        <dbReference type="ChEBI" id="CHEBI:456216"/>
        <dbReference type="EC" id="5.6.2.3"/>
    </reaction>
</comment>
<dbReference type="OrthoDB" id="4567560at2759"/>
<dbReference type="GO" id="GO:0043139">
    <property type="term" value="F:5'-3' DNA helicase activity"/>
    <property type="evidence" value="ECO:0007669"/>
    <property type="project" value="UniProtKB-EC"/>
</dbReference>
<dbReference type="GO" id="GO:0005524">
    <property type="term" value="F:ATP binding"/>
    <property type="evidence" value="ECO:0007669"/>
    <property type="project" value="UniProtKB-KW"/>
</dbReference>
<dbReference type="GO" id="GO:0000723">
    <property type="term" value="P:telomere maintenance"/>
    <property type="evidence" value="ECO:0007669"/>
    <property type="project" value="InterPro"/>
</dbReference>
<keyword evidence="1" id="KW-0234">DNA repair</keyword>
<keyword evidence="1" id="KW-0378">Hydrolase</keyword>
<feature type="region of interest" description="Disordered" evidence="3">
    <location>
        <begin position="921"/>
        <end position="946"/>
    </location>
</feature>
<comment type="similarity">
    <text evidence="1">Belongs to the helicase family.</text>
</comment>
<keyword evidence="2" id="KW-0175">Coiled coil</keyword>
<dbReference type="EMBL" id="CP058935">
    <property type="protein sequence ID" value="QLI71408.1"/>
    <property type="molecule type" value="Genomic_DNA"/>
</dbReference>
<dbReference type="KEGG" id="mbrn:26247246"/>
<protein>
    <recommendedName>
        <fullName evidence="1">ATP-dependent DNA helicase</fullName>
        <ecNumber evidence="1">5.6.2.3</ecNumber>
    </recommendedName>
</protein>
<feature type="region of interest" description="Disordered" evidence="3">
    <location>
        <begin position="472"/>
        <end position="492"/>
    </location>
</feature>
<organism evidence="5 6">
    <name type="scientific">Metarhizium brunneum</name>
    <dbReference type="NCBI Taxonomy" id="500148"/>
    <lineage>
        <taxon>Eukaryota</taxon>
        <taxon>Fungi</taxon>
        <taxon>Dikarya</taxon>
        <taxon>Ascomycota</taxon>
        <taxon>Pezizomycotina</taxon>
        <taxon>Sordariomycetes</taxon>
        <taxon>Hypocreomycetidae</taxon>
        <taxon>Hypocreales</taxon>
        <taxon>Clavicipitaceae</taxon>
        <taxon>Metarhizium</taxon>
    </lineage>
</organism>
<accession>A0A7D5Z9M4</accession>
<evidence type="ECO:0000259" key="4">
    <source>
        <dbReference type="Pfam" id="PF05970"/>
    </source>
</evidence>
<comment type="cofactor">
    <cofactor evidence="1">
        <name>Mg(2+)</name>
        <dbReference type="ChEBI" id="CHEBI:18420"/>
    </cofactor>
</comment>
<dbReference type="AlphaFoldDB" id="A0A7D5Z9M4"/>
<dbReference type="SUPFAM" id="SSF52540">
    <property type="entry name" value="P-loop containing nucleoside triphosphate hydrolases"/>
    <property type="match status" value="1"/>
</dbReference>
<dbReference type="InterPro" id="IPR021842">
    <property type="entry name" value="DUF3435"/>
</dbReference>
<proteinExistence type="inferred from homology"/>
<keyword evidence="1" id="KW-0233">DNA recombination</keyword>
<dbReference type="PANTHER" id="PTHR37535">
    <property type="entry name" value="FLUG DOMAIN PROTEIN"/>
    <property type="match status" value="1"/>
</dbReference>
<dbReference type="Proteomes" id="UP000510686">
    <property type="component" value="Chromosome 4"/>
</dbReference>
<evidence type="ECO:0000256" key="2">
    <source>
        <dbReference type="SAM" id="Coils"/>
    </source>
</evidence>
<evidence type="ECO:0000256" key="3">
    <source>
        <dbReference type="SAM" id="MobiDB-lite"/>
    </source>
</evidence>
<dbReference type="GO" id="GO:0016787">
    <property type="term" value="F:hydrolase activity"/>
    <property type="evidence" value="ECO:0007669"/>
    <property type="project" value="UniProtKB-KW"/>
</dbReference>